<keyword evidence="1" id="KW-1133">Transmembrane helix</keyword>
<dbReference type="AlphaFoldDB" id="A0A1I7BDC1"/>
<feature type="transmembrane region" description="Helical" evidence="1">
    <location>
        <begin position="178"/>
        <end position="197"/>
    </location>
</feature>
<evidence type="ECO:0000256" key="1">
    <source>
        <dbReference type="SAM" id="Phobius"/>
    </source>
</evidence>
<evidence type="ECO:0008006" key="4">
    <source>
        <dbReference type="Google" id="ProtNLM"/>
    </source>
</evidence>
<feature type="transmembrane region" description="Helical" evidence="1">
    <location>
        <begin position="12"/>
        <end position="32"/>
    </location>
</feature>
<sequence>MHGCVSNEPSYFWALPAFVLRWVDILLSMQAFSPHGKTMSPPTASESASGEISLRHALAGGLILTGLLTQILTFTGLVTLNHLVSYCLWLATALLWRDIPRRTRRQAGLLAVIGLTLLVLAQVWQGAEVDWPGILDGNTFVVAMLVGVSFIGLIGNLRGRSRPPGKALTGARGVLGTWLGVHLLGSILNLSTVFMVGDRLERRGPLTTPQLLGLNRGLSSAALWSPFFASMGVVMTLAPEMHYATILAFGLPLAMAAGILTVGELSHRFELADTAGFSLSPRSLLMPVSMAATVMVFHYGLTPELSIVSIITFLMPGMALLANLPRGLHWTRQRVHQHAITRLPAMRGEISLFLCAGLLTVGLSTFIDAATDNDWTLFTDFGPAQAMASFLAIVASAVAGLHPIIGVSVLASMLDLDAQDQTLFAFVALASWAVGTSVGPLSGINLSLQGRYGVSATGMMRQNLGYAAAMTGLVLVAILLMERLL</sequence>
<accession>A0A1I7BDC1</accession>
<reference evidence="2 3" key="1">
    <citation type="submission" date="2016-10" db="EMBL/GenBank/DDBJ databases">
        <authorList>
            <person name="de Groot N.N."/>
        </authorList>
    </citation>
    <scope>NUCLEOTIDE SEQUENCE [LARGE SCALE GENOMIC DNA]</scope>
    <source>
        <strain evidence="2 3">CGMCC 1.6493</strain>
    </source>
</reference>
<feature type="transmembrane region" description="Helical" evidence="1">
    <location>
        <begin position="284"/>
        <end position="301"/>
    </location>
</feature>
<feature type="transmembrane region" description="Helical" evidence="1">
    <location>
        <begin position="464"/>
        <end position="481"/>
    </location>
</feature>
<feature type="transmembrane region" description="Helical" evidence="1">
    <location>
        <begin position="387"/>
        <end position="411"/>
    </location>
</feature>
<protein>
    <recommendedName>
        <fullName evidence="4">Na+/H+ antiporter NhaD</fullName>
    </recommendedName>
</protein>
<feature type="transmembrane region" description="Helical" evidence="1">
    <location>
        <begin position="423"/>
        <end position="444"/>
    </location>
</feature>
<organism evidence="2 3">
    <name type="scientific">Halomonas saccharevitans</name>
    <dbReference type="NCBI Taxonomy" id="416872"/>
    <lineage>
        <taxon>Bacteria</taxon>
        <taxon>Pseudomonadati</taxon>
        <taxon>Pseudomonadota</taxon>
        <taxon>Gammaproteobacteria</taxon>
        <taxon>Oceanospirillales</taxon>
        <taxon>Halomonadaceae</taxon>
        <taxon>Halomonas</taxon>
    </lineage>
</organism>
<proteinExistence type="predicted"/>
<feature type="transmembrane region" description="Helical" evidence="1">
    <location>
        <begin position="307"/>
        <end position="324"/>
    </location>
</feature>
<gene>
    <name evidence="2" type="ORF">SAMN04487956_12526</name>
</gene>
<keyword evidence="1" id="KW-0812">Transmembrane</keyword>
<evidence type="ECO:0000313" key="3">
    <source>
        <dbReference type="Proteomes" id="UP000199594"/>
    </source>
</evidence>
<feature type="transmembrane region" description="Helical" evidence="1">
    <location>
        <begin position="350"/>
        <end position="367"/>
    </location>
</feature>
<feature type="transmembrane region" description="Helical" evidence="1">
    <location>
        <begin position="108"/>
        <end position="127"/>
    </location>
</feature>
<dbReference type="Proteomes" id="UP000199594">
    <property type="component" value="Unassembled WGS sequence"/>
</dbReference>
<feature type="transmembrane region" description="Helical" evidence="1">
    <location>
        <begin position="241"/>
        <end position="263"/>
    </location>
</feature>
<feature type="transmembrane region" description="Helical" evidence="1">
    <location>
        <begin position="139"/>
        <end position="157"/>
    </location>
</feature>
<name>A0A1I7BDC1_9GAMM</name>
<evidence type="ECO:0000313" key="2">
    <source>
        <dbReference type="EMBL" id="SFT85167.1"/>
    </source>
</evidence>
<keyword evidence="1" id="KW-0472">Membrane</keyword>
<feature type="transmembrane region" description="Helical" evidence="1">
    <location>
        <begin position="78"/>
        <end position="96"/>
    </location>
</feature>
<dbReference type="EMBL" id="FPAQ01000025">
    <property type="protein sequence ID" value="SFT85167.1"/>
    <property type="molecule type" value="Genomic_DNA"/>
</dbReference>